<accession>A0A8J1U713</accession>
<dbReference type="GO" id="GO:0005886">
    <property type="term" value="C:plasma membrane"/>
    <property type="evidence" value="ECO:0007669"/>
    <property type="project" value="TreeGrafter"/>
</dbReference>
<reference evidence="12" key="1">
    <citation type="submission" date="2022-03" db="EMBL/GenBank/DDBJ databases">
        <authorList>
            <person name="Martin C."/>
        </authorList>
    </citation>
    <scope>NUCLEOTIDE SEQUENCE</scope>
</reference>
<evidence type="ECO:0000256" key="8">
    <source>
        <dbReference type="ARBA" id="ARBA00023136"/>
    </source>
</evidence>
<dbReference type="Pfam" id="PF00858">
    <property type="entry name" value="ASC"/>
    <property type="match status" value="1"/>
</dbReference>
<keyword evidence="7 11" id="KW-0406">Ion transport</keyword>
<evidence type="ECO:0000256" key="6">
    <source>
        <dbReference type="ARBA" id="ARBA00023053"/>
    </source>
</evidence>
<sequence>MGISKMDGKETKKKAKDLVTEFADDATAHGFGLIKRSGNKYSKILAIAVVLTCATFAVKNIWEQIKRYYDYHYIDTISIEERAIEMPSVSICTALPYPMTIVFQEDIILRAPSLYRYASLTSYGYLLKNLLETSVSDFKLQDGYDYIFENVLFSQQMGNAHVPDQEMAYLFHNINNLVIQCRFAGKPCNSSFFTEFRHPSFGRCFTFNGAGLKMDQDMTIRSTDPKSGLHFKVFLDGYKPIPFPNGMFYDNKDPLGGIVGLHVTIHQPGSVPFPIEDGFEIPPGYATYVTLKRKKRTRLGKPWNSCEDQLFLNGTDFAYTKAGCVSQCYQEKIMHMCGCVSYDFIIPKNNTMVFCEHLDLDNMFKLIQRQYGSRNLGNISILLQDLDKLKCLVNIKNMRLPCTECLPPCVETDYEHVQSQAYWPGDMTLGYFARSIYERSDIDLNENNAWKFIETHIINYTTLAAKEFQISNITQSAMMHKNFASLIVYFKEMTTEVTKQEADYNVSQLICDIGGALGIYIGASLISLYELGKLLVDLCHIVLHRNKNQVEEIKT</sequence>
<evidence type="ECO:0000313" key="13">
    <source>
        <dbReference type="Proteomes" id="UP000749559"/>
    </source>
</evidence>
<dbReference type="PANTHER" id="PTHR11690:SF248">
    <property type="entry name" value="PICKPOCKET 17, ISOFORM A"/>
    <property type="match status" value="1"/>
</dbReference>
<dbReference type="InterPro" id="IPR001873">
    <property type="entry name" value="ENaC"/>
</dbReference>
<keyword evidence="4 11" id="KW-0812">Transmembrane</keyword>
<name>A0A8J1U713_OWEFU</name>
<comment type="subcellular location">
    <subcellularLocation>
        <location evidence="1">Membrane</location>
        <topology evidence="1">Multi-pass membrane protein</topology>
    </subcellularLocation>
</comment>
<keyword evidence="5" id="KW-1133">Transmembrane helix</keyword>
<keyword evidence="6" id="KW-0915">Sodium</keyword>
<dbReference type="Gene3D" id="1.10.287.770">
    <property type="entry name" value="YojJ-like"/>
    <property type="match status" value="1"/>
</dbReference>
<dbReference type="PANTHER" id="PTHR11690">
    <property type="entry name" value="AMILORIDE-SENSITIVE SODIUM CHANNEL-RELATED"/>
    <property type="match status" value="1"/>
</dbReference>
<keyword evidence="8" id="KW-0472">Membrane</keyword>
<organism evidence="12 13">
    <name type="scientific">Owenia fusiformis</name>
    <name type="common">Polychaete worm</name>
    <dbReference type="NCBI Taxonomy" id="6347"/>
    <lineage>
        <taxon>Eukaryota</taxon>
        <taxon>Metazoa</taxon>
        <taxon>Spiralia</taxon>
        <taxon>Lophotrochozoa</taxon>
        <taxon>Annelida</taxon>
        <taxon>Polychaeta</taxon>
        <taxon>Sedentaria</taxon>
        <taxon>Canalipalpata</taxon>
        <taxon>Sabellida</taxon>
        <taxon>Oweniida</taxon>
        <taxon>Oweniidae</taxon>
        <taxon>Owenia</taxon>
    </lineage>
</organism>
<dbReference type="Gene3D" id="2.60.470.10">
    <property type="entry name" value="Acid-sensing ion channels like domains"/>
    <property type="match status" value="1"/>
</dbReference>
<dbReference type="OrthoDB" id="6021021at2759"/>
<dbReference type="GO" id="GO:0015280">
    <property type="term" value="F:ligand-gated sodium channel activity"/>
    <property type="evidence" value="ECO:0007669"/>
    <property type="project" value="TreeGrafter"/>
</dbReference>
<evidence type="ECO:0000256" key="1">
    <source>
        <dbReference type="ARBA" id="ARBA00004141"/>
    </source>
</evidence>
<evidence type="ECO:0000256" key="7">
    <source>
        <dbReference type="ARBA" id="ARBA00023065"/>
    </source>
</evidence>
<protein>
    <submittedName>
        <fullName evidence="12">Uncharacterized protein</fullName>
    </submittedName>
</protein>
<keyword evidence="13" id="KW-1185">Reference proteome</keyword>
<evidence type="ECO:0000256" key="9">
    <source>
        <dbReference type="ARBA" id="ARBA00023201"/>
    </source>
</evidence>
<gene>
    <name evidence="12" type="ORF">OFUS_LOCUS20125</name>
</gene>
<evidence type="ECO:0000256" key="11">
    <source>
        <dbReference type="RuleBase" id="RU000679"/>
    </source>
</evidence>
<evidence type="ECO:0000256" key="4">
    <source>
        <dbReference type="ARBA" id="ARBA00022692"/>
    </source>
</evidence>
<evidence type="ECO:0000256" key="5">
    <source>
        <dbReference type="ARBA" id="ARBA00022989"/>
    </source>
</evidence>
<keyword evidence="2 11" id="KW-0813">Transport</keyword>
<evidence type="ECO:0000256" key="10">
    <source>
        <dbReference type="ARBA" id="ARBA00023303"/>
    </source>
</evidence>
<keyword evidence="3 11" id="KW-0894">Sodium channel</keyword>
<evidence type="ECO:0000256" key="3">
    <source>
        <dbReference type="ARBA" id="ARBA00022461"/>
    </source>
</evidence>
<evidence type="ECO:0000256" key="2">
    <source>
        <dbReference type="ARBA" id="ARBA00022448"/>
    </source>
</evidence>
<comment type="similarity">
    <text evidence="11">Belongs to the amiloride-sensitive sodium channel (TC 1.A.6) family.</text>
</comment>
<dbReference type="AlphaFoldDB" id="A0A8J1U713"/>
<comment type="caution">
    <text evidence="12">The sequence shown here is derived from an EMBL/GenBank/DDBJ whole genome shotgun (WGS) entry which is preliminary data.</text>
</comment>
<keyword evidence="10 11" id="KW-0407">Ion channel</keyword>
<evidence type="ECO:0000313" key="12">
    <source>
        <dbReference type="EMBL" id="CAH1795608.1"/>
    </source>
</evidence>
<keyword evidence="9 11" id="KW-0739">Sodium transport</keyword>
<proteinExistence type="inferred from homology"/>
<dbReference type="PRINTS" id="PR01078">
    <property type="entry name" value="AMINACHANNEL"/>
</dbReference>
<dbReference type="EMBL" id="CAIIXF020000009">
    <property type="protein sequence ID" value="CAH1795608.1"/>
    <property type="molecule type" value="Genomic_DNA"/>
</dbReference>
<dbReference type="Proteomes" id="UP000749559">
    <property type="component" value="Unassembled WGS sequence"/>
</dbReference>